<dbReference type="PATRIC" id="fig|1265313.6.peg.1545"/>
<accession>A0A095WYV4</accession>
<evidence type="ECO:0000313" key="3">
    <source>
        <dbReference type="EMBL" id="KGE03814.1"/>
    </source>
</evidence>
<feature type="compositionally biased region" description="Basic and acidic residues" evidence="1">
    <location>
        <begin position="108"/>
        <end position="124"/>
    </location>
</feature>
<feature type="domain" description="Integrase catalytic" evidence="2">
    <location>
        <begin position="6"/>
        <end position="72"/>
    </location>
</feature>
<organism evidence="3 4">
    <name type="scientific">Pseudohaliea rubra DSM 19751</name>
    <dbReference type="NCBI Taxonomy" id="1265313"/>
    <lineage>
        <taxon>Bacteria</taxon>
        <taxon>Pseudomonadati</taxon>
        <taxon>Pseudomonadota</taxon>
        <taxon>Gammaproteobacteria</taxon>
        <taxon>Cellvibrionales</taxon>
        <taxon>Halieaceae</taxon>
        <taxon>Pseudohaliea</taxon>
    </lineage>
</organism>
<sequence length="139" mass="16175">MLNWLGIKPSYSRPRVSDDNAFAEALFKTAKYRPEYPKRGFADLEEARRWAADFVHWYNHEHRHSGIHYVTPAERHSGRDRAVLEARKAVYTLAMARCPSRWNGRGIGNRDRHEQVTLNPERDAVFSTAPTEVMERHSA</sequence>
<feature type="region of interest" description="Disordered" evidence="1">
    <location>
        <begin position="104"/>
        <end position="139"/>
    </location>
</feature>
<dbReference type="Proteomes" id="UP000029640">
    <property type="component" value="Unassembled WGS sequence"/>
</dbReference>
<dbReference type="GO" id="GO:0015074">
    <property type="term" value="P:DNA integration"/>
    <property type="evidence" value="ECO:0007669"/>
    <property type="project" value="InterPro"/>
</dbReference>
<evidence type="ECO:0000256" key="1">
    <source>
        <dbReference type="SAM" id="MobiDB-lite"/>
    </source>
</evidence>
<dbReference type="Pfam" id="PF13683">
    <property type="entry name" value="rve_3"/>
    <property type="match status" value="1"/>
</dbReference>
<protein>
    <submittedName>
        <fullName evidence="3">Mobile element protein</fullName>
    </submittedName>
</protein>
<dbReference type="EMBL" id="AUVB01000046">
    <property type="protein sequence ID" value="KGE03814.1"/>
    <property type="molecule type" value="Genomic_DNA"/>
</dbReference>
<evidence type="ECO:0000259" key="2">
    <source>
        <dbReference type="Pfam" id="PF13683"/>
    </source>
</evidence>
<dbReference type="Gene3D" id="3.30.420.10">
    <property type="entry name" value="Ribonuclease H-like superfamily/Ribonuclease H"/>
    <property type="match status" value="1"/>
</dbReference>
<evidence type="ECO:0000313" key="4">
    <source>
        <dbReference type="Proteomes" id="UP000029640"/>
    </source>
</evidence>
<dbReference type="GO" id="GO:0003676">
    <property type="term" value="F:nucleic acid binding"/>
    <property type="evidence" value="ECO:0007669"/>
    <property type="project" value="InterPro"/>
</dbReference>
<reference evidence="3 4" key="1">
    <citation type="journal article" date="2014" name="Genome Announc.">
        <title>Genome Sequence of Gammaproteobacterial Pseudohaliea rubra Type Strain DSM 19751, Isolated from Coastal Seawater of the Mediterranean Sea.</title>
        <authorList>
            <person name="Spring S."/>
            <person name="Fiebig A."/>
            <person name="Riedel T."/>
            <person name="Goker M."/>
            <person name="Klenk H.P."/>
        </authorList>
    </citation>
    <scope>NUCLEOTIDE SEQUENCE [LARGE SCALE GENOMIC DNA]</scope>
    <source>
        <strain evidence="3 4">DSM 19751</strain>
    </source>
</reference>
<dbReference type="OrthoDB" id="9810995at2"/>
<dbReference type="eggNOG" id="COG2801">
    <property type="taxonomic scope" value="Bacteria"/>
</dbReference>
<dbReference type="HOGENOM" id="CLU_093676_1_1_6"/>
<comment type="caution">
    <text evidence="3">The sequence shown here is derived from an EMBL/GenBank/DDBJ whole genome shotgun (WGS) entry which is preliminary data.</text>
</comment>
<keyword evidence="4" id="KW-1185">Reference proteome</keyword>
<dbReference type="SUPFAM" id="SSF53098">
    <property type="entry name" value="Ribonuclease H-like"/>
    <property type="match status" value="1"/>
</dbReference>
<dbReference type="AlphaFoldDB" id="A0A095WYV4"/>
<gene>
    <name evidence="3" type="ORF">HRUBRA_01561</name>
</gene>
<proteinExistence type="predicted"/>
<dbReference type="InterPro" id="IPR012337">
    <property type="entry name" value="RNaseH-like_sf"/>
</dbReference>
<dbReference type="InterPro" id="IPR001584">
    <property type="entry name" value="Integrase_cat-core"/>
</dbReference>
<name>A0A095WYV4_9GAMM</name>
<dbReference type="InterPro" id="IPR036397">
    <property type="entry name" value="RNaseH_sf"/>
</dbReference>